<dbReference type="InterPro" id="IPR001128">
    <property type="entry name" value="Cyt_P450"/>
</dbReference>
<evidence type="ECO:0000256" key="2">
    <source>
        <dbReference type="RuleBase" id="RU000461"/>
    </source>
</evidence>
<accession>A0ABT3S181</accession>
<dbReference type="Pfam" id="PF03621">
    <property type="entry name" value="MbtH"/>
    <property type="match status" value="1"/>
</dbReference>
<comment type="caution">
    <text evidence="4">The sequence shown here is derived from an EMBL/GenBank/DDBJ whole genome shotgun (WGS) entry which is preliminary data.</text>
</comment>
<dbReference type="InterPro" id="IPR038020">
    <property type="entry name" value="MbtH-like_sf"/>
</dbReference>
<dbReference type="PANTHER" id="PTHR46696">
    <property type="entry name" value="P450, PUTATIVE (EUROFUNG)-RELATED"/>
    <property type="match status" value="1"/>
</dbReference>
<dbReference type="InterPro" id="IPR036396">
    <property type="entry name" value="Cyt_P450_sf"/>
</dbReference>
<dbReference type="InterPro" id="IPR002397">
    <property type="entry name" value="Cyt_P450_B"/>
</dbReference>
<keyword evidence="2" id="KW-0503">Monooxygenase</keyword>
<keyword evidence="2" id="KW-0408">Iron</keyword>
<gene>
    <name evidence="4" type="ORF">ORG12_07830</name>
</gene>
<dbReference type="Pfam" id="PF00067">
    <property type="entry name" value="p450"/>
    <property type="match status" value="1"/>
</dbReference>
<dbReference type="Gene3D" id="1.10.630.10">
    <property type="entry name" value="Cytochrome P450"/>
    <property type="match status" value="1"/>
</dbReference>
<dbReference type="InterPro" id="IPR017972">
    <property type="entry name" value="Cyt_P450_CS"/>
</dbReference>
<dbReference type="PANTHER" id="PTHR46696:SF4">
    <property type="entry name" value="BIOTIN BIOSYNTHESIS CYTOCHROME P450"/>
    <property type="match status" value="1"/>
</dbReference>
<keyword evidence="5" id="KW-1185">Reference proteome</keyword>
<dbReference type="EMBL" id="JAPJDE010000002">
    <property type="protein sequence ID" value="MCX2848577.1"/>
    <property type="molecule type" value="Genomic_DNA"/>
</dbReference>
<evidence type="ECO:0000256" key="1">
    <source>
        <dbReference type="ARBA" id="ARBA00010617"/>
    </source>
</evidence>
<protein>
    <submittedName>
        <fullName evidence="4">Cytochrome P450</fullName>
    </submittedName>
</protein>
<keyword evidence="2" id="KW-0560">Oxidoreductase</keyword>
<dbReference type="InterPro" id="IPR005153">
    <property type="entry name" value="MbtH-like_dom"/>
</dbReference>
<dbReference type="PROSITE" id="PS00086">
    <property type="entry name" value="CYTOCHROME_P450"/>
    <property type="match status" value="1"/>
</dbReference>
<organism evidence="4 5">
    <name type="scientific">Curtobacterium poinsettiae</name>
    <dbReference type="NCBI Taxonomy" id="159612"/>
    <lineage>
        <taxon>Bacteria</taxon>
        <taxon>Bacillati</taxon>
        <taxon>Actinomycetota</taxon>
        <taxon>Actinomycetes</taxon>
        <taxon>Micrococcales</taxon>
        <taxon>Microbacteriaceae</taxon>
        <taxon>Curtobacterium</taxon>
    </lineage>
</organism>
<evidence type="ECO:0000313" key="4">
    <source>
        <dbReference type="EMBL" id="MCX2848577.1"/>
    </source>
</evidence>
<dbReference type="PRINTS" id="PR00359">
    <property type="entry name" value="BP450"/>
</dbReference>
<reference evidence="4 5" key="1">
    <citation type="submission" date="2022-11" db="EMBL/GenBank/DDBJ databases">
        <title>Taxonomy of Curtobacterium flaccumfaciens.</title>
        <authorList>
            <person name="Osdaghi E."/>
            <person name="Taghavi S.M."/>
            <person name="Hamidizade M."/>
            <person name="Abachi H."/>
            <person name="Fazliarab A."/>
            <person name="Baeyen S."/>
            <person name="Portier P."/>
            <person name="Van Vaerenbergh J."/>
            <person name="Jacques M.-A."/>
        </authorList>
    </citation>
    <scope>NUCLEOTIDE SEQUENCE [LARGE SCALE GENOMIC DNA]</scope>
    <source>
        <strain evidence="4 5">LMG 3715</strain>
    </source>
</reference>
<name>A0ABT3S181_9MICO</name>
<evidence type="ECO:0000313" key="5">
    <source>
        <dbReference type="Proteomes" id="UP001207276"/>
    </source>
</evidence>
<dbReference type="SMART" id="SM00923">
    <property type="entry name" value="MbtH"/>
    <property type="match status" value="1"/>
</dbReference>
<comment type="similarity">
    <text evidence="1 2">Belongs to the cytochrome P450 family.</text>
</comment>
<evidence type="ECO:0000259" key="3">
    <source>
        <dbReference type="SMART" id="SM00923"/>
    </source>
</evidence>
<dbReference type="RefSeq" id="WP_214518860.1">
    <property type="nucleotide sequence ID" value="NZ_CP104934.1"/>
</dbReference>
<keyword evidence="2" id="KW-0479">Metal-binding</keyword>
<dbReference type="SUPFAM" id="SSF48264">
    <property type="entry name" value="Cytochrome P450"/>
    <property type="match status" value="1"/>
</dbReference>
<feature type="domain" description="MbtH-like" evidence="3">
    <location>
        <begin position="6"/>
        <end position="46"/>
    </location>
</feature>
<dbReference type="SUPFAM" id="SSF160582">
    <property type="entry name" value="MbtH-like"/>
    <property type="match status" value="1"/>
</dbReference>
<proteinExistence type="inferred from homology"/>
<sequence length="456" mass="50084">MGEKLQVVRNDKGAMSTWPLGRELPNGWTPTSFVGERDECMQEIDQAWKEPALVLGTATIAGDDHGDLDRHPPEARLEEWSRLAAAGACVWSRPGSSPSGFWSVFSHEHARAVLAPSAPFTSEYGMMIGFDREHPDAAGGSMLVVTDGEAHAKLRKLVGPFMSRLRQPQLMVAVRREVRDALRTARRAGVTDIARTLGPRIPAATVCGILGVPLRSRERMIALTNHAFGGEDPDFAAMTPLEAHVEMLDFFGELAEQRAHDPREDLVTALVRDESLGHDEVVRNCDNVLIGGNETTRHALAGVFHAIALDPTVLEHVRRDPEDIDAVVDELVRWTSPAAHVLRVATSDTTIGDEQIREGDAVVVWLPSANRDPNVYMEPDRIVPGRSGPRHLGFGTGMHHCLGAAVARLEIAELLRELALRVESIDLVEPPVLLRSAIVHGYRSLRVTITWKRTQA</sequence>
<keyword evidence="2" id="KW-0349">Heme</keyword>
<dbReference type="Proteomes" id="UP001207276">
    <property type="component" value="Unassembled WGS sequence"/>
</dbReference>
<dbReference type="Gene3D" id="3.90.820.10">
    <property type="entry name" value="Structural Genomics, Unknown Function 30-nov-00 1gh9 Mol_id"/>
    <property type="match status" value="1"/>
</dbReference>